<dbReference type="HAMAP" id="MF_00948">
    <property type="entry name" value="NusG"/>
    <property type="match status" value="1"/>
</dbReference>
<feature type="domain" description="NusG-like N-terminal" evidence="9">
    <location>
        <begin position="55"/>
        <end position="163"/>
    </location>
</feature>
<dbReference type="PRINTS" id="PR00338">
    <property type="entry name" value="NUSGTNSCPFCT"/>
</dbReference>
<reference evidence="11 12" key="1">
    <citation type="submission" date="2023-07" db="EMBL/GenBank/DDBJ databases">
        <title>Novel species of Thermanaerothrix with wide hydrolytic capabilities.</title>
        <authorList>
            <person name="Zayulina K.S."/>
            <person name="Podosokorskaya O.A."/>
            <person name="Elcheninov A.G."/>
        </authorList>
    </citation>
    <scope>NUCLEOTIDE SEQUENCE [LARGE SCALE GENOMIC DNA]</scope>
    <source>
        <strain evidence="11 12">4228-RoL</strain>
    </source>
</reference>
<comment type="similarity">
    <text evidence="5 7">Belongs to the NusG family.</text>
</comment>
<dbReference type="Gene3D" id="3.30.70.940">
    <property type="entry name" value="NusG, N-terminal domain"/>
    <property type="match status" value="1"/>
</dbReference>
<sequence>MMVPEGETSEKKRKTSRRKAQESAPAVASDAAAKMETGSASTLEGYEPLEQTNKERAWYVIHCYSGYENKVRHNLEQRIETMGMKDKIFEVIVPTQEEIEVKDGKRRVVERHVFPGYVLVNMILDDESWFVVRNTPGVTGFVGMGNQPTPLRPEEVAQILKRMEAEAPRVKVTFKVGERVRIIDGPFNDFRGTVADIDQERNKVRVMVNFFGRETPVELDFLQVEKA</sequence>
<dbReference type="InterPro" id="IPR005824">
    <property type="entry name" value="KOW"/>
</dbReference>
<comment type="caution">
    <text evidence="11">The sequence shown here is derived from an EMBL/GenBank/DDBJ whole genome shotgun (WGS) entry which is preliminary data.</text>
</comment>
<dbReference type="CDD" id="cd06091">
    <property type="entry name" value="KOW_NusG"/>
    <property type="match status" value="1"/>
</dbReference>
<evidence type="ECO:0000256" key="2">
    <source>
        <dbReference type="ARBA" id="ARBA00022814"/>
    </source>
</evidence>
<organism evidence="11 12">
    <name type="scientific">Thermanaerothrix solaris</name>
    <dbReference type="NCBI Taxonomy" id="3058434"/>
    <lineage>
        <taxon>Bacteria</taxon>
        <taxon>Bacillati</taxon>
        <taxon>Chloroflexota</taxon>
        <taxon>Anaerolineae</taxon>
        <taxon>Anaerolineales</taxon>
        <taxon>Anaerolineaceae</taxon>
        <taxon>Thermanaerothrix</taxon>
    </lineage>
</organism>
<evidence type="ECO:0000256" key="3">
    <source>
        <dbReference type="ARBA" id="ARBA00023015"/>
    </source>
</evidence>
<keyword evidence="3 5" id="KW-0805">Transcription regulation</keyword>
<evidence type="ECO:0000256" key="1">
    <source>
        <dbReference type="ARBA" id="ARBA00022472"/>
    </source>
</evidence>
<dbReference type="SMART" id="SM00738">
    <property type="entry name" value="NGN"/>
    <property type="match status" value="1"/>
</dbReference>
<dbReference type="Gene3D" id="2.30.30.30">
    <property type="match status" value="1"/>
</dbReference>
<feature type="compositionally biased region" description="Low complexity" evidence="8">
    <location>
        <begin position="22"/>
        <end position="32"/>
    </location>
</feature>
<dbReference type="InterPro" id="IPR008991">
    <property type="entry name" value="Translation_prot_SH3-like_sf"/>
</dbReference>
<dbReference type="SUPFAM" id="SSF50104">
    <property type="entry name" value="Translation proteins SH3-like domain"/>
    <property type="match status" value="1"/>
</dbReference>
<accession>A0ABU3NPG0</accession>
<comment type="function">
    <text evidence="5 7">Participates in transcription elongation, termination and antitermination.</text>
</comment>
<evidence type="ECO:0000313" key="12">
    <source>
        <dbReference type="Proteomes" id="UP001254165"/>
    </source>
</evidence>
<dbReference type="Pfam" id="PF00467">
    <property type="entry name" value="KOW"/>
    <property type="match status" value="1"/>
</dbReference>
<keyword evidence="2 5" id="KW-0889">Transcription antitermination</keyword>
<keyword evidence="12" id="KW-1185">Reference proteome</keyword>
<gene>
    <name evidence="5 11" type="primary">nusG</name>
    <name evidence="11" type="ORF">QYE77_10670</name>
</gene>
<dbReference type="InterPro" id="IPR047050">
    <property type="entry name" value="NGN"/>
</dbReference>
<dbReference type="CDD" id="cd09891">
    <property type="entry name" value="NGN_Bact_1"/>
    <property type="match status" value="1"/>
</dbReference>
<evidence type="ECO:0000259" key="10">
    <source>
        <dbReference type="SMART" id="SM00739"/>
    </source>
</evidence>
<evidence type="ECO:0000256" key="8">
    <source>
        <dbReference type="SAM" id="MobiDB-lite"/>
    </source>
</evidence>
<dbReference type="PANTHER" id="PTHR30265:SF2">
    <property type="entry name" value="TRANSCRIPTION TERMINATION_ANTITERMINATION PROTEIN NUSG"/>
    <property type="match status" value="1"/>
</dbReference>
<dbReference type="InterPro" id="IPR001062">
    <property type="entry name" value="Transcrpt_antiterm_NusG"/>
</dbReference>
<dbReference type="NCBIfam" id="TIGR00922">
    <property type="entry name" value="nusG"/>
    <property type="match status" value="1"/>
</dbReference>
<protein>
    <recommendedName>
        <fullName evidence="5 6">Transcription termination/antitermination protein NusG</fullName>
    </recommendedName>
</protein>
<dbReference type="InterPro" id="IPR006645">
    <property type="entry name" value="NGN-like_dom"/>
</dbReference>
<dbReference type="InterPro" id="IPR036735">
    <property type="entry name" value="NGN_dom_sf"/>
</dbReference>
<evidence type="ECO:0000256" key="4">
    <source>
        <dbReference type="ARBA" id="ARBA00023163"/>
    </source>
</evidence>
<feature type="domain" description="KOW" evidence="10">
    <location>
        <begin position="173"/>
        <end position="200"/>
    </location>
</feature>
<evidence type="ECO:0000259" key="9">
    <source>
        <dbReference type="SMART" id="SM00738"/>
    </source>
</evidence>
<keyword evidence="1 5" id="KW-0806">Transcription termination</keyword>
<evidence type="ECO:0000313" key="11">
    <source>
        <dbReference type="EMBL" id="MDT8898729.1"/>
    </source>
</evidence>
<name>A0ABU3NPG0_9CHLR</name>
<evidence type="ECO:0000256" key="5">
    <source>
        <dbReference type="HAMAP-Rule" id="MF_00948"/>
    </source>
</evidence>
<dbReference type="EMBL" id="JAUHMF010000002">
    <property type="protein sequence ID" value="MDT8898729.1"/>
    <property type="molecule type" value="Genomic_DNA"/>
</dbReference>
<dbReference type="InterPro" id="IPR043425">
    <property type="entry name" value="NusG-like"/>
</dbReference>
<dbReference type="PANTHER" id="PTHR30265">
    <property type="entry name" value="RHO-INTERACTING TRANSCRIPTION TERMINATION FACTOR NUSG"/>
    <property type="match status" value="1"/>
</dbReference>
<dbReference type="InterPro" id="IPR014722">
    <property type="entry name" value="Rib_uL2_dom2"/>
</dbReference>
<dbReference type="Pfam" id="PF02357">
    <property type="entry name" value="NusG"/>
    <property type="match status" value="1"/>
</dbReference>
<evidence type="ECO:0000256" key="6">
    <source>
        <dbReference type="NCBIfam" id="TIGR00922"/>
    </source>
</evidence>
<keyword evidence="4 5" id="KW-0804">Transcription</keyword>
<dbReference type="Proteomes" id="UP001254165">
    <property type="component" value="Unassembled WGS sequence"/>
</dbReference>
<dbReference type="SUPFAM" id="SSF82679">
    <property type="entry name" value="N-utilization substance G protein NusG, N-terminal domain"/>
    <property type="match status" value="1"/>
</dbReference>
<evidence type="ECO:0000256" key="7">
    <source>
        <dbReference type="RuleBase" id="RU000538"/>
    </source>
</evidence>
<proteinExistence type="inferred from homology"/>
<dbReference type="SMART" id="SM00739">
    <property type="entry name" value="KOW"/>
    <property type="match status" value="1"/>
</dbReference>
<feature type="region of interest" description="Disordered" evidence="8">
    <location>
        <begin position="1"/>
        <end position="47"/>
    </location>
</feature>